<evidence type="ECO:0000313" key="8">
    <source>
        <dbReference type="Proteomes" id="UP000675163"/>
    </source>
</evidence>
<comment type="caution">
    <text evidence="7">The sequence shown here is derived from an EMBL/GenBank/DDBJ whole genome shotgun (WGS) entry which is preliminary data.</text>
</comment>
<evidence type="ECO:0000256" key="4">
    <source>
        <dbReference type="ARBA" id="ARBA00047317"/>
    </source>
</evidence>
<keyword evidence="8" id="KW-1185">Reference proteome</keyword>
<evidence type="ECO:0000256" key="3">
    <source>
        <dbReference type="ARBA" id="ARBA00022505"/>
    </source>
</evidence>
<dbReference type="InterPro" id="IPR038987">
    <property type="entry name" value="MoeA-like"/>
</dbReference>
<comment type="catalytic activity">
    <reaction evidence="4">
        <text>adenylyl-molybdopterin + molybdate = Mo-molybdopterin + AMP + H(+)</text>
        <dbReference type="Rhea" id="RHEA:35047"/>
        <dbReference type="ChEBI" id="CHEBI:15378"/>
        <dbReference type="ChEBI" id="CHEBI:36264"/>
        <dbReference type="ChEBI" id="CHEBI:62727"/>
        <dbReference type="ChEBI" id="CHEBI:71302"/>
        <dbReference type="ChEBI" id="CHEBI:456215"/>
        <dbReference type="EC" id="2.10.1.1"/>
    </reaction>
</comment>
<keyword evidence="5" id="KW-0479">Metal-binding</keyword>
<proteinExistence type="inferred from homology"/>
<dbReference type="GO" id="GO:0061599">
    <property type="term" value="F:molybdopterin molybdotransferase activity"/>
    <property type="evidence" value="ECO:0007669"/>
    <property type="project" value="UniProtKB-UniRule"/>
</dbReference>
<dbReference type="SUPFAM" id="SSF63882">
    <property type="entry name" value="MoeA N-terminal region -like"/>
    <property type="match status" value="1"/>
</dbReference>
<dbReference type="InterPro" id="IPR001453">
    <property type="entry name" value="MoaB/Mog_dom"/>
</dbReference>
<dbReference type="AlphaFoldDB" id="A0A940PVV1"/>
<keyword evidence="5 7" id="KW-0808">Transferase</keyword>
<dbReference type="Pfam" id="PF00994">
    <property type="entry name" value="MoCF_biosynth"/>
    <property type="match status" value="1"/>
</dbReference>
<sequence length="458" mass="47384">MEEQVAPTPAAPAAPDPAQAVAVTPEAHLAWVLARMTQIAPRLLPLEDALGTVLAEDVRAAHPLPLWANSAMDGYAVRSGDTSGATPEQPVALTVLGEVAAGSDWDPHLNPGECVRVMTGAPLPTSADAVVRVERTRGDRERAASSTHSALAPAHARSELAWADHTVQITEAVTPGTDVRARGEDRDAGDLVARSGDSLTAARASALAAAGIAEVLVREAPSVAVLVTGAELQPLGAQLSRGQIPESNSLLMRGLLAECGITRVHVARCPDDEATVRAQLAKLGATHDLVVTTGGVGPGTRDVMRIVLADEPEVRAVRVAVRPGQPQCTGRLTAGAWIFALPGNPVSAAVSFELFVRPALRTMQGCADTSRPRLRATAAASWRGATGRLQVLPVIFTQDPEPSIAPAASELRCLPAVHAGRVSHSVGGHGAAEGYALVGPETGDVHEGDQVTVIRVVA</sequence>
<gene>
    <name evidence="7" type="ORF">JOF28_001368</name>
</gene>
<evidence type="ECO:0000313" key="7">
    <source>
        <dbReference type="EMBL" id="MBP1326136.1"/>
    </source>
</evidence>
<dbReference type="GO" id="GO:0005829">
    <property type="term" value="C:cytosol"/>
    <property type="evidence" value="ECO:0007669"/>
    <property type="project" value="TreeGrafter"/>
</dbReference>
<keyword evidence="5" id="KW-0501">Molybdenum cofactor biosynthesis</keyword>
<dbReference type="InterPro" id="IPR005110">
    <property type="entry name" value="MoeA_linker/N"/>
</dbReference>
<dbReference type="EMBL" id="JAFIDA010000001">
    <property type="protein sequence ID" value="MBP1326136.1"/>
    <property type="molecule type" value="Genomic_DNA"/>
</dbReference>
<comment type="similarity">
    <text evidence="2 5">Belongs to the MoeA family.</text>
</comment>
<evidence type="ECO:0000256" key="1">
    <source>
        <dbReference type="ARBA" id="ARBA00002901"/>
    </source>
</evidence>
<evidence type="ECO:0000256" key="5">
    <source>
        <dbReference type="RuleBase" id="RU365090"/>
    </source>
</evidence>
<evidence type="ECO:0000259" key="6">
    <source>
        <dbReference type="SMART" id="SM00852"/>
    </source>
</evidence>
<dbReference type="Proteomes" id="UP000675163">
    <property type="component" value="Unassembled WGS sequence"/>
</dbReference>
<protein>
    <recommendedName>
        <fullName evidence="5">Molybdopterin molybdenumtransferase</fullName>
        <ecNumber evidence="5">2.10.1.1</ecNumber>
    </recommendedName>
</protein>
<dbReference type="SUPFAM" id="SSF53218">
    <property type="entry name" value="Molybdenum cofactor biosynthesis proteins"/>
    <property type="match status" value="1"/>
</dbReference>
<comment type="pathway">
    <text evidence="5">Cofactor biosynthesis; molybdopterin biosynthesis.</text>
</comment>
<name>A0A940PVV1_9MICO</name>
<comment type="function">
    <text evidence="1 5">Catalyzes the insertion of molybdate into adenylated molybdopterin with the concomitant release of AMP.</text>
</comment>
<dbReference type="Gene3D" id="3.90.105.10">
    <property type="entry name" value="Molybdopterin biosynthesis moea protein, domain 2"/>
    <property type="match status" value="1"/>
</dbReference>
<keyword evidence="3 5" id="KW-0500">Molybdenum</keyword>
<reference evidence="7" key="1">
    <citation type="submission" date="2021-02" db="EMBL/GenBank/DDBJ databases">
        <title>Sequencing the genomes of 1000 actinobacteria strains.</title>
        <authorList>
            <person name="Klenk H.-P."/>
        </authorList>
    </citation>
    <scope>NUCLEOTIDE SEQUENCE</scope>
    <source>
        <strain evidence="7">DSM 22850</strain>
    </source>
</reference>
<dbReference type="Gene3D" id="2.170.190.11">
    <property type="entry name" value="Molybdopterin biosynthesis moea protein, domain 3"/>
    <property type="match status" value="1"/>
</dbReference>
<dbReference type="RefSeq" id="WP_342452107.1">
    <property type="nucleotide sequence ID" value="NZ_JAFIDA010000001.1"/>
</dbReference>
<dbReference type="GO" id="GO:0006777">
    <property type="term" value="P:Mo-molybdopterin cofactor biosynthetic process"/>
    <property type="evidence" value="ECO:0007669"/>
    <property type="project" value="UniProtKB-UniRule"/>
</dbReference>
<comment type="cofactor">
    <cofactor evidence="5">
        <name>Mg(2+)</name>
        <dbReference type="ChEBI" id="CHEBI:18420"/>
    </cofactor>
</comment>
<dbReference type="Gene3D" id="2.40.340.10">
    <property type="entry name" value="MoeA, C-terminal, domain IV"/>
    <property type="match status" value="1"/>
</dbReference>
<dbReference type="InterPro" id="IPR036425">
    <property type="entry name" value="MoaB/Mog-like_dom_sf"/>
</dbReference>
<keyword evidence="5" id="KW-0460">Magnesium</keyword>
<dbReference type="Pfam" id="PF03453">
    <property type="entry name" value="MoeA_N"/>
    <property type="match status" value="1"/>
</dbReference>
<dbReference type="InterPro" id="IPR036135">
    <property type="entry name" value="MoeA_linker/N_sf"/>
</dbReference>
<dbReference type="PANTHER" id="PTHR10192:SF5">
    <property type="entry name" value="GEPHYRIN"/>
    <property type="match status" value="1"/>
</dbReference>
<feature type="domain" description="MoaB/Mog" evidence="6">
    <location>
        <begin position="224"/>
        <end position="362"/>
    </location>
</feature>
<dbReference type="PANTHER" id="PTHR10192">
    <property type="entry name" value="MOLYBDOPTERIN BIOSYNTHESIS PROTEIN"/>
    <property type="match status" value="1"/>
</dbReference>
<dbReference type="InterPro" id="IPR036688">
    <property type="entry name" value="MoeA_C_domain_IV_sf"/>
</dbReference>
<dbReference type="GO" id="GO:0046872">
    <property type="term" value="F:metal ion binding"/>
    <property type="evidence" value="ECO:0007669"/>
    <property type="project" value="UniProtKB-UniRule"/>
</dbReference>
<dbReference type="NCBIfam" id="NF045515">
    <property type="entry name" value="Glp_gephyrin"/>
    <property type="match status" value="1"/>
</dbReference>
<dbReference type="CDD" id="cd00887">
    <property type="entry name" value="MoeA"/>
    <property type="match status" value="1"/>
</dbReference>
<dbReference type="EC" id="2.10.1.1" evidence="5"/>
<dbReference type="SUPFAM" id="SSF63867">
    <property type="entry name" value="MoeA C-terminal domain-like"/>
    <property type="match status" value="1"/>
</dbReference>
<accession>A0A940PVV1</accession>
<organism evidence="7 8">
    <name type="scientific">Leucobacter exalbidus</name>
    <dbReference type="NCBI Taxonomy" id="662960"/>
    <lineage>
        <taxon>Bacteria</taxon>
        <taxon>Bacillati</taxon>
        <taxon>Actinomycetota</taxon>
        <taxon>Actinomycetes</taxon>
        <taxon>Micrococcales</taxon>
        <taxon>Microbacteriaceae</taxon>
        <taxon>Leucobacter</taxon>
    </lineage>
</organism>
<evidence type="ECO:0000256" key="2">
    <source>
        <dbReference type="ARBA" id="ARBA00010763"/>
    </source>
</evidence>
<dbReference type="SMART" id="SM00852">
    <property type="entry name" value="MoCF_biosynth"/>
    <property type="match status" value="1"/>
</dbReference>
<dbReference type="Gene3D" id="3.40.980.10">
    <property type="entry name" value="MoaB/Mog-like domain"/>
    <property type="match status" value="1"/>
</dbReference>